<evidence type="ECO:0000256" key="2">
    <source>
        <dbReference type="SAM" id="MobiDB-lite"/>
    </source>
</evidence>
<comment type="caution">
    <text evidence="4">The sequence shown here is derived from an EMBL/GenBank/DDBJ whole genome shotgun (WGS) entry which is preliminary data.</text>
</comment>
<accession>A0ABX1Q518</accession>
<feature type="signal peptide" evidence="3">
    <location>
        <begin position="1"/>
        <end position="23"/>
    </location>
</feature>
<evidence type="ECO:0000313" key="4">
    <source>
        <dbReference type="EMBL" id="NMG45456.1"/>
    </source>
</evidence>
<keyword evidence="1" id="KW-0175">Coiled coil</keyword>
<dbReference type="RefSeq" id="WP_169257293.1">
    <property type="nucleotide sequence ID" value="NZ_WTVN01000030.1"/>
</dbReference>
<dbReference type="EMBL" id="WTVN01000030">
    <property type="protein sequence ID" value="NMG45456.1"/>
    <property type="molecule type" value="Genomic_DNA"/>
</dbReference>
<keyword evidence="5" id="KW-1185">Reference proteome</keyword>
<evidence type="ECO:0000313" key="5">
    <source>
        <dbReference type="Proteomes" id="UP000623795"/>
    </source>
</evidence>
<reference evidence="4 5" key="1">
    <citation type="submission" date="2019-12" db="EMBL/GenBank/DDBJ databases">
        <title>Comparative genomics gives insights into the taxonomy of the Azoarcus-Aromatoleum group and reveals separate origins of nif in the plant-associated Azoarcus and non-plant-associated Aromatoleum sub-groups.</title>
        <authorList>
            <person name="Lafos M."/>
            <person name="Maluk M."/>
            <person name="Batista M."/>
            <person name="Junghare M."/>
            <person name="Carmona M."/>
            <person name="Faoro H."/>
            <person name="Cruz L.M."/>
            <person name="Battistoni F."/>
            <person name="De Souza E."/>
            <person name="Pedrosa F."/>
            <person name="Chen W.-M."/>
            <person name="Poole P.S."/>
            <person name="Dixon R.A."/>
            <person name="James E.K."/>
        </authorList>
    </citation>
    <scope>NUCLEOTIDE SEQUENCE [LARGE SCALE GENOMIC DNA]</scope>
    <source>
        <strain evidence="4 5">Td21</strain>
    </source>
</reference>
<keyword evidence="3" id="KW-0732">Signal</keyword>
<feature type="compositionally biased region" description="Basic and acidic residues" evidence="2">
    <location>
        <begin position="128"/>
        <end position="204"/>
    </location>
</feature>
<sequence length="217" mass="23918">MPPHLPPLLLALALALACGSAIAADTATGPNPEFERAARLRDEAKTLRQKANETLAAETPKCYERFQVNRCINQAKEAQLEALKKARGLEAEASRTELAEKRRMAVEAGRTSTDAPTVPAEPAAAESFEIHPDPMAESTRRQREADAIRAQEQQKAERRQKDAQKAKERAQVEAEAKTRAEAAARDRARYEERIRKREADKAEDAAQDASKAVKPAN</sequence>
<feature type="coiled-coil region" evidence="1">
    <location>
        <begin position="37"/>
        <end position="92"/>
    </location>
</feature>
<organism evidence="4 5">
    <name type="scientific">Aromatoleum toluvorans</name>
    <dbReference type="NCBI Taxonomy" id="92002"/>
    <lineage>
        <taxon>Bacteria</taxon>
        <taxon>Pseudomonadati</taxon>
        <taxon>Pseudomonadota</taxon>
        <taxon>Betaproteobacteria</taxon>
        <taxon>Rhodocyclales</taxon>
        <taxon>Rhodocyclaceae</taxon>
        <taxon>Aromatoleum</taxon>
    </lineage>
</organism>
<evidence type="ECO:0000256" key="3">
    <source>
        <dbReference type="SAM" id="SignalP"/>
    </source>
</evidence>
<evidence type="ECO:0000256" key="1">
    <source>
        <dbReference type="SAM" id="Coils"/>
    </source>
</evidence>
<feature type="chain" id="PRO_5046168182" description="TolA protein" evidence="3">
    <location>
        <begin position="24"/>
        <end position="217"/>
    </location>
</feature>
<name>A0ABX1Q518_9RHOO</name>
<gene>
    <name evidence="4" type="ORF">GPA22_17215</name>
</gene>
<proteinExistence type="predicted"/>
<evidence type="ECO:0008006" key="6">
    <source>
        <dbReference type="Google" id="ProtNLM"/>
    </source>
</evidence>
<feature type="compositionally biased region" description="Low complexity" evidence="2">
    <location>
        <begin position="207"/>
        <end position="217"/>
    </location>
</feature>
<feature type="region of interest" description="Disordered" evidence="2">
    <location>
        <begin position="101"/>
        <end position="217"/>
    </location>
</feature>
<dbReference type="Proteomes" id="UP000623795">
    <property type="component" value="Unassembled WGS sequence"/>
</dbReference>
<protein>
    <recommendedName>
        <fullName evidence="6">TolA protein</fullName>
    </recommendedName>
</protein>